<evidence type="ECO:0000313" key="3">
    <source>
        <dbReference type="Proteomes" id="UP001176941"/>
    </source>
</evidence>
<feature type="compositionally biased region" description="Low complexity" evidence="1">
    <location>
        <begin position="23"/>
        <end position="38"/>
    </location>
</feature>
<gene>
    <name evidence="2" type="ORF">MRATA1EN1_LOCUS4535</name>
</gene>
<reference evidence="2" key="1">
    <citation type="submission" date="2023-04" db="EMBL/GenBank/DDBJ databases">
        <authorList>
            <consortium name="ELIXIR-Norway"/>
        </authorList>
    </citation>
    <scope>NUCLEOTIDE SEQUENCE [LARGE SCALE GENOMIC DNA]</scope>
</reference>
<proteinExistence type="predicted"/>
<organism evidence="2 3">
    <name type="scientific">Rangifer tarandus platyrhynchus</name>
    <name type="common">Svalbard reindeer</name>
    <dbReference type="NCBI Taxonomy" id="3082113"/>
    <lineage>
        <taxon>Eukaryota</taxon>
        <taxon>Metazoa</taxon>
        <taxon>Chordata</taxon>
        <taxon>Craniata</taxon>
        <taxon>Vertebrata</taxon>
        <taxon>Euteleostomi</taxon>
        <taxon>Mammalia</taxon>
        <taxon>Eutheria</taxon>
        <taxon>Laurasiatheria</taxon>
        <taxon>Artiodactyla</taxon>
        <taxon>Ruminantia</taxon>
        <taxon>Pecora</taxon>
        <taxon>Cervidae</taxon>
        <taxon>Odocoileinae</taxon>
        <taxon>Rangifer</taxon>
    </lineage>
</organism>
<feature type="region of interest" description="Disordered" evidence="1">
    <location>
        <begin position="23"/>
        <end position="61"/>
    </location>
</feature>
<sequence>MQRAFAGTIKAPCAPEPEAPFRAQAAAGAGHGQAGTAHRGARGPGPALRLRGPSEPAGSAGCTIREVRGRRPAPTASCLALLLSCFSVMYCLRSHIRS</sequence>
<dbReference type="EMBL" id="OX459948">
    <property type="protein sequence ID" value="CAI9155573.1"/>
    <property type="molecule type" value="Genomic_DNA"/>
</dbReference>
<name>A0ABN8Y1T8_RANTA</name>
<dbReference type="Proteomes" id="UP001176941">
    <property type="component" value="Chromosome 12"/>
</dbReference>
<evidence type="ECO:0000256" key="1">
    <source>
        <dbReference type="SAM" id="MobiDB-lite"/>
    </source>
</evidence>
<keyword evidence="3" id="KW-1185">Reference proteome</keyword>
<evidence type="ECO:0000313" key="2">
    <source>
        <dbReference type="EMBL" id="CAI9155573.1"/>
    </source>
</evidence>
<protein>
    <submittedName>
        <fullName evidence="2">Uncharacterized protein</fullName>
    </submittedName>
</protein>
<accession>A0ABN8Y1T8</accession>